<gene>
    <name evidence="2" type="ORF">OM076_14045</name>
</gene>
<dbReference type="Proteomes" id="UP001149140">
    <property type="component" value="Unassembled WGS sequence"/>
</dbReference>
<feature type="compositionally biased region" description="Basic and acidic residues" evidence="1">
    <location>
        <begin position="21"/>
        <end position="35"/>
    </location>
</feature>
<evidence type="ECO:0000313" key="3">
    <source>
        <dbReference type="Proteomes" id="UP001149140"/>
    </source>
</evidence>
<name>A0A9X3MRU0_9ACTN</name>
<organism evidence="2 3">
    <name type="scientific">Solirubrobacter ginsenosidimutans</name>
    <dbReference type="NCBI Taxonomy" id="490573"/>
    <lineage>
        <taxon>Bacteria</taxon>
        <taxon>Bacillati</taxon>
        <taxon>Actinomycetota</taxon>
        <taxon>Thermoleophilia</taxon>
        <taxon>Solirubrobacterales</taxon>
        <taxon>Solirubrobacteraceae</taxon>
        <taxon>Solirubrobacter</taxon>
    </lineage>
</organism>
<feature type="compositionally biased region" description="Basic residues" evidence="1">
    <location>
        <begin position="43"/>
        <end position="52"/>
    </location>
</feature>
<comment type="caution">
    <text evidence="2">The sequence shown here is derived from an EMBL/GenBank/DDBJ whole genome shotgun (WGS) entry which is preliminary data.</text>
</comment>
<evidence type="ECO:0000256" key="1">
    <source>
        <dbReference type="SAM" id="MobiDB-lite"/>
    </source>
</evidence>
<accession>A0A9X3MRU0</accession>
<dbReference type="RefSeq" id="WP_270040604.1">
    <property type="nucleotide sequence ID" value="NZ_JAPDOD010000012.1"/>
</dbReference>
<feature type="compositionally biased region" description="Low complexity" evidence="1">
    <location>
        <begin position="1"/>
        <end position="16"/>
    </location>
</feature>
<feature type="region of interest" description="Disordered" evidence="1">
    <location>
        <begin position="1"/>
        <end position="72"/>
    </location>
</feature>
<sequence length="261" mass="26619">MSRASSSGAGGATAFAPPSPARRDDVAGDGPRSDPRAATGGDRRRRGKRPSRPKPDRHAGWQPPVAGEWVAPPPVTATVTSAAVLGRAGEVEPVAAALALALRLQTRAKAAAVAVVGAVPAEVELGSAVAAARRLAARLEAHGLAPYARGRLAWVELDPDDPQLLAAARRVTLVGAPAVLAVTSARSAAVDEALNEQDLLVIVSTEPDGPLAQLAAAGLADVPILTTRPLGRGPARSLARAGVRCARPVRQLLTSPQEVSE</sequence>
<protein>
    <submittedName>
        <fullName evidence="2">Uncharacterized protein</fullName>
    </submittedName>
</protein>
<proteinExistence type="predicted"/>
<evidence type="ECO:0000313" key="2">
    <source>
        <dbReference type="EMBL" id="MDA0161394.1"/>
    </source>
</evidence>
<keyword evidence="3" id="KW-1185">Reference proteome</keyword>
<dbReference type="AlphaFoldDB" id="A0A9X3MRU0"/>
<reference evidence="2" key="1">
    <citation type="submission" date="2022-10" db="EMBL/GenBank/DDBJ databases">
        <title>The WGS of Solirubrobacter ginsenosidimutans DSM 21036.</title>
        <authorList>
            <person name="Jiang Z."/>
        </authorList>
    </citation>
    <scope>NUCLEOTIDE SEQUENCE</scope>
    <source>
        <strain evidence="2">DSM 21036</strain>
    </source>
</reference>
<dbReference type="EMBL" id="JAPDOD010000012">
    <property type="protein sequence ID" value="MDA0161394.1"/>
    <property type="molecule type" value="Genomic_DNA"/>
</dbReference>